<dbReference type="GO" id="GO:0005886">
    <property type="term" value="C:plasma membrane"/>
    <property type="evidence" value="ECO:0007669"/>
    <property type="project" value="InterPro"/>
</dbReference>
<evidence type="ECO:0000259" key="1">
    <source>
        <dbReference type="Pfam" id="PF10099"/>
    </source>
</evidence>
<dbReference type="KEGG" id="ngl:RG1141_CH38400"/>
<dbReference type="GO" id="GO:0016989">
    <property type="term" value="F:sigma factor antagonist activity"/>
    <property type="evidence" value="ECO:0007669"/>
    <property type="project" value="TreeGrafter"/>
</dbReference>
<dbReference type="HOGENOM" id="CLU_075065_0_0_5"/>
<dbReference type="AlphaFoldDB" id="A0A068TCC0"/>
<accession>A0A068TCC0</accession>
<dbReference type="InterPro" id="IPR051474">
    <property type="entry name" value="Anti-sigma-K/W_factor"/>
</dbReference>
<dbReference type="GO" id="GO:0006417">
    <property type="term" value="P:regulation of translation"/>
    <property type="evidence" value="ECO:0007669"/>
    <property type="project" value="TreeGrafter"/>
</dbReference>
<dbReference type="RefSeq" id="WP_038547015.1">
    <property type="nucleotide sequence ID" value="NZ_HG938355.1"/>
</dbReference>
<reference evidence="3" key="1">
    <citation type="journal article" date="2014" name="BMC Genomics">
        <title>Genome sequencing of two Neorhizobium galegae strains reveals a noeT gene responsible for the unusual acetylation of the nodulation factors.</title>
        <authorList>
            <person name="Osterman J."/>
            <person name="Marsh J."/>
            <person name="Laine P.K."/>
            <person name="Zeng Z."/>
            <person name="Alatalo E."/>
            <person name="Sullivan J.T."/>
            <person name="Young J.P."/>
            <person name="Thomas-Oates J."/>
            <person name="Paulin L."/>
            <person name="Lindstrom K."/>
        </authorList>
    </citation>
    <scope>NUCLEOTIDE SEQUENCE [LARGE SCALE GENOMIC DNA]</scope>
    <source>
        <strain evidence="3">HAMBI 1141</strain>
    </source>
</reference>
<name>A0A068TCC0_NEOGA</name>
<dbReference type="EMBL" id="HG938355">
    <property type="protein sequence ID" value="CDN56167.1"/>
    <property type="molecule type" value="Genomic_DNA"/>
</dbReference>
<dbReference type="Proteomes" id="UP000028186">
    <property type="component" value="Chromosome I"/>
</dbReference>
<organism evidence="2 3">
    <name type="scientific">Neorhizobium galegae bv. officinalis bv. officinalis str. HAMBI 1141</name>
    <dbReference type="NCBI Taxonomy" id="1028801"/>
    <lineage>
        <taxon>Bacteria</taxon>
        <taxon>Pseudomonadati</taxon>
        <taxon>Pseudomonadota</taxon>
        <taxon>Alphaproteobacteria</taxon>
        <taxon>Hyphomicrobiales</taxon>
        <taxon>Rhizobiaceae</taxon>
        <taxon>Rhizobium/Agrobacterium group</taxon>
        <taxon>Neorhizobium</taxon>
    </lineage>
</organism>
<feature type="domain" description="Anti-sigma K factor RskA C-terminal" evidence="1">
    <location>
        <begin position="108"/>
        <end position="230"/>
    </location>
</feature>
<dbReference type="Pfam" id="PF10099">
    <property type="entry name" value="RskA_C"/>
    <property type="match status" value="1"/>
</dbReference>
<dbReference type="PANTHER" id="PTHR37461:SF1">
    <property type="entry name" value="ANTI-SIGMA-K FACTOR RSKA"/>
    <property type="match status" value="1"/>
</dbReference>
<protein>
    <submittedName>
        <fullName evidence="2">Anti-sigma K factor RskA</fullName>
    </submittedName>
</protein>
<evidence type="ECO:0000313" key="2">
    <source>
        <dbReference type="EMBL" id="CDN56167.1"/>
    </source>
</evidence>
<proteinExistence type="predicted"/>
<dbReference type="PANTHER" id="PTHR37461">
    <property type="entry name" value="ANTI-SIGMA-K FACTOR RSKA"/>
    <property type="match status" value="1"/>
</dbReference>
<evidence type="ECO:0000313" key="3">
    <source>
        <dbReference type="Proteomes" id="UP000028186"/>
    </source>
</evidence>
<dbReference type="PATRIC" id="fig|1028801.3.peg.3915"/>
<dbReference type="eggNOG" id="COG5343">
    <property type="taxonomic scope" value="Bacteria"/>
</dbReference>
<gene>
    <name evidence="2" type="primary">rskA</name>
    <name evidence="2" type="ORF">RG1141_CH38400</name>
</gene>
<sequence>MTSGEQSQGRRPQDEILAGEYVLGVLSLEARRAVEQRIANDRAFARIVERWQADLASFNDDYQDVAPRPVVFGRIETRLFGPARVAAPSWDLWNSALFWRWFALGTSAVAVAAVFYASGVIPRPQGSAPLVAELSSTNDQINLLASYDAGTGRLRIVPVAAAGGGEEKSLELWLVPGSGDPRSLGVFQPDRAGELVIPADLRGNMAEGATLAVSLEPFGGSRTGLPTGPVVASGAAHRP</sequence>
<dbReference type="InterPro" id="IPR018764">
    <property type="entry name" value="RskA_C"/>
</dbReference>